<gene>
    <name evidence="9" type="ORF">OCV47_03750</name>
</gene>
<dbReference type="Gene3D" id="3.40.50.2300">
    <property type="match status" value="1"/>
</dbReference>
<feature type="domain" description="Response regulatory" evidence="8">
    <location>
        <begin position="3"/>
        <end position="118"/>
    </location>
</feature>
<evidence type="ECO:0000256" key="2">
    <source>
        <dbReference type="ARBA" id="ARBA00023015"/>
    </source>
</evidence>
<evidence type="ECO:0000259" key="7">
    <source>
        <dbReference type="PROSITE" id="PS01124"/>
    </source>
</evidence>
<protein>
    <recommendedName>
        <fullName evidence="1">Stage 0 sporulation protein A homolog</fullName>
    </recommendedName>
</protein>
<dbReference type="EMBL" id="JAOQKE010000002">
    <property type="protein sequence ID" value="MCU6724481.1"/>
    <property type="molecule type" value="Genomic_DNA"/>
</dbReference>
<evidence type="ECO:0000256" key="6">
    <source>
        <dbReference type="PROSITE-ProRule" id="PRU00169"/>
    </source>
</evidence>
<accession>A0ABT2SIZ2</accession>
<evidence type="ECO:0000313" key="10">
    <source>
        <dbReference type="Proteomes" id="UP001652338"/>
    </source>
</evidence>
<evidence type="ECO:0000256" key="4">
    <source>
        <dbReference type="ARBA" id="ARBA00023163"/>
    </source>
</evidence>
<evidence type="ECO:0000256" key="1">
    <source>
        <dbReference type="ARBA" id="ARBA00018672"/>
    </source>
</evidence>
<dbReference type="SUPFAM" id="SSF46689">
    <property type="entry name" value="Homeodomain-like"/>
    <property type="match status" value="2"/>
</dbReference>
<dbReference type="Proteomes" id="UP001652338">
    <property type="component" value="Unassembled WGS sequence"/>
</dbReference>
<feature type="modified residue" description="4-aspartylphosphate" evidence="6">
    <location>
        <position position="54"/>
    </location>
</feature>
<dbReference type="SMART" id="SM00342">
    <property type="entry name" value="HTH_ARAC"/>
    <property type="match status" value="1"/>
</dbReference>
<dbReference type="Pfam" id="PF12833">
    <property type="entry name" value="HTH_18"/>
    <property type="match status" value="1"/>
</dbReference>
<evidence type="ECO:0000313" key="9">
    <source>
        <dbReference type="EMBL" id="MCU6724481.1"/>
    </source>
</evidence>
<evidence type="ECO:0000256" key="5">
    <source>
        <dbReference type="ARBA" id="ARBA00024867"/>
    </source>
</evidence>
<proteinExistence type="predicted"/>
<dbReference type="Gene3D" id="1.10.10.60">
    <property type="entry name" value="Homeodomain-like"/>
    <property type="match status" value="2"/>
</dbReference>
<evidence type="ECO:0000256" key="3">
    <source>
        <dbReference type="ARBA" id="ARBA00023125"/>
    </source>
</evidence>
<keyword evidence="3" id="KW-0238">DNA-binding</keyword>
<dbReference type="SUPFAM" id="SSF52172">
    <property type="entry name" value="CheY-like"/>
    <property type="match status" value="1"/>
</dbReference>
<dbReference type="SMART" id="SM00448">
    <property type="entry name" value="REC"/>
    <property type="match status" value="1"/>
</dbReference>
<dbReference type="InterPro" id="IPR001789">
    <property type="entry name" value="Sig_transdc_resp-reg_receiver"/>
</dbReference>
<dbReference type="PANTHER" id="PTHR43280:SF28">
    <property type="entry name" value="HTH-TYPE TRANSCRIPTIONAL ACTIVATOR RHAS"/>
    <property type="match status" value="1"/>
</dbReference>
<organism evidence="9 10">
    <name type="scientific">Muricoprocola aceti</name>
    <dbReference type="NCBI Taxonomy" id="2981772"/>
    <lineage>
        <taxon>Bacteria</taxon>
        <taxon>Bacillati</taxon>
        <taxon>Bacillota</taxon>
        <taxon>Clostridia</taxon>
        <taxon>Lachnospirales</taxon>
        <taxon>Lachnospiraceae</taxon>
        <taxon>Muricoprocola</taxon>
    </lineage>
</organism>
<dbReference type="PANTHER" id="PTHR43280">
    <property type="entry name" value="ARAC-FAMILY TRANSCRIPTIONAL REGULATOR"/>
    <property type="match status" value="1"/>
</dbReference>
<dbReference type="InterPro" id="IPR011006">
    <property type="entry name" value="CheY-like_superfamily"/>
</dbReference>
<dbReference type="RefSeq" id="WP_262653856.1">
    <property type="nucleotide sequence ID" value="NZ_JAOQKE010000002.1"/>
</dbReference>
<name>A0ABT2SIZ2_9FIRM</name>
<evidence type="ECO:0000259" key="8">
    <source>
        <dbReference type="PROSITE" id="PS50110"/>
    </source>
</evidence>
<dbReference type="InterPro" id="IPR009057">
    <property type="entry name" value="Homeodomain-like_sf"/>
</dbReference>
<keyword evidence="6" id="KW-0597">Phosphoprotein</keyword>
<comment type="function">
    <text evidence="5">May play the central regulatory role in sporulation. It may be an element of the effector pathway responsible for the activation of sporulation genes in response to nutritional stress. Spo0A may act in concert with spo0H (a sigma factor) to control the expression of some genes that are critical to the sporulation process.</text>
</comment>
<keyword evidence="10" id="KW-1185">Reference proteome</keyword>
<keyword evidence="2" id="KW-0805">Transcription regulation</keyword>
<dbReference type="CDD" id="cd17536">
    <property type="entry name" value="REC_YesN-like"/>
    <property type="match status" value="1"/>
</dbReference>
<keyword evidence="4" id="KW-0804">Transcription</keyword>
<feature type="domain" description="HTH araC/xylS-type" evidence="7">
    <location>
        <begin position="145"/>
        <end position="243"/>
    </location>
</feature>
<dbReference type="InterPro" id="IPR018060">
    <property type="entry name" value="HTH_AraC"/>
</dbReference>
<dbReference type="PROSITE" id="PS50110">
    <property type="entry name" value="RESPONSE_REGULATORY"/>
    <property type="match status" value="1"/>
</dbReference>
<dbReference type="PROSITE" id="PS01124">
    <property type="entry name" value="HTH_ARAC_FAMILY_2"/>
    <property type="match status" value="1"/>
</dbReference>
<comment type="caution">
    <text evidence="9">The sequence shown here is derived from an EMBL/GenBank/DDBJ whole genome shotgun (WGS) entry which is preliminary data.</text>
</comment>
<sequence length="248" mass="28900">MGRIVIVDDETYQAELMRDILKMYFSEHEVVSYSEVHIAIRNLYDKGADILILDIRMPGMNGFELLSRLSLDKNTKIIIISAYNDFEYARSALRNGVCEYLLKPLSKKDMDSLVLLIKKHIETQHMTETKSQENNRDIVLEESLEKCCAYIREHYVEDITLSMLSDFIHMSPAYLSHVFKSNVGIGYKQYLTKIRMKKACEMLKNTNKKVYEIAALVGYDNYASFNKIFQKEFCVSPQKYRMADSSKF</sequence>
<dbReference type="Pfam" id="PF00072">
    <property type="entry name" value="Response_reg"/>
    <property type="match status" value="1"/>
</dbReference>
<reference evidence="9 10" key="1">
    <citation type="journal article" date="2021" name="ISME Commun">
        <title>Automated analysis of genomic sequences facilitates high-throughput and comprehensive description of bacteria.</title>
        <authorList>
            <person name="Hitch T.C.A."/>
        </authorList>
    </citation>
    <scope>NUCLEOTIDE SEQUENCE [LARGE SCALE GENOMIC DNA]</scope>
    <source>
        <strain evidence="9 10">Sanger_29</strain>
    </source>
</reference>